<reference evidence="2 3" key="1">
    <citation type="submission" date="2018-07" db="EMBL/GenBank/DDBJ databases">
        <title>Genome sequence of Erythrobacter strain YH-07, an antagonistic bacterium isolated from Yellow Sea.</title>
        <authorList>
            <person name="Tang T."/>
            <person name="Liu Q."/>
            <person name="Sun X."/>
        </authorList>
    </citation>
    <scope>NUCLEOTIDE SEQUENCE [LARGE SCALE GENOMIC DNA]</scope>
    <source>
        <strain evidence="2 3">YH-07</strain>
        <plasmid evidence="2 3">unnamed</plasmid>
    </source>
</reference>
<evidence type="ECO:0000313" key="3">
    <source>
        <dbReference type="Proteomes" id="UP000254508"/>
    </source>
</evidence>
<keyword evidence="3" id="KW-1185">Reference proteome</keyword>
<dbReference type="KEGG" id="err:DVR09_15295"/>
<protein>
    <submittedName>
        <fullName evidence="2">Uncharacterized protein</fullName>
    </submittedName>
</protein>
<feature type="region of interest" description="Disordered" evidence="1">
    <location>
        <begin position="38"/>
        <end position="72"/>
    </location>
</feature>
<sequence>MHLHHSHFTAGGQIGSLRRRLPLLMLIQGTLWRPAVKRPGFRKEETQGSLKAATTGASHDARPPVPTMRPRKMGVLNDEDEKLKELNIMTTQTNTAARSFSPIFTATVTPGSVSTRDGKNGKYIVSQGATYQTEKMDAPREITLMAFGKCFDAVRGKIRKGRAVELAVQFDGGTLKAIGLPREEAPAAAEG</sequence>
<geneLocation type="plasmid" evidence="2 3">
    <name>unnamed</name>
</geneLocation>
<dbReference type="EMBL" id="CP031358">
    <property type="protein sequence ID" value="AXK43819.1"/>
    <property type="molecule type" value="Genomic_DNA"/>
</dbReference>
<gene>
    <name evidence="2" type="ORF">DVR09_15295</name>
</gene>
<proteinExistence type="predicted"/>
<organism evidence="2 3">
    <name type="scientific">Erythrobacter aureus</name>
    <dbReference type="NCBI Taxonomy" id="2182384"/>
    <lineage>
        <taxon>Bacteria</taxon>
        <taxon>Pseudomonadati</taxon>
        <taxon>Pseudomonadota</taxon>
        <taxon>Alphaproteobacteria</taxon>
        <taxon>Sphingomonadales</taxon>
        <taxon>Erythrobacteraceae</taxon>
        <taxon>Erythrobacter/Porphyrobacter group</taxon>
        <taxon>Erythrobacter</taxon>
    </lineage>
</organism>
<dbReference type="AlphaFoldDB" id="A0A345YIR7"/>
<dbReference type="Proteomes" id="UP000254508">
    <property type="component" value="Plasmid unnamed"/>
</dbReference>
<name>A0A345YIR7_9SPHN</name>
<evidence type="ECO:0000256" key="1">
    <source>
        <dbReference type="SAM" id="MobiDB-lite"/>
    </source>
</evidence>
<accession>A0A345YIR7</accession>
<keyword evidence="2" id="KW-0614">Plasmid</keyword>
<evidence type="ECO:0000313" key="2">
    <source>
        <dbReference type="EMBL" id="AXK43819.1"/>
    </source>
</evidence>